<keyword evidence="5 6" id="KW-0539">Nucleus</keyword>
<dbReference type="GO" id="GO:0005849">
    <property type="term" value="C:mRNA cleavage factor complex"/>
    <property type="evidence" value="ECO:0007669"/>
    <property type="project" value="InterPro"/>
</dbReference>
<evidence type="ECO:0000313" key="11">
    <source>
        <dbReference type="Proteomes" id="UP000826195"/>
    </source>
</evidence>
<organism evidence="10 11">
    <name type="scientific">Cotesia glomerata</name>
    <name type="common">Lepidopteran parasitic wasp</name>
    <name type="synonym">Apanteles glomeratus</name>
    <dbReference type="NCBI Taxonomy" id="32391"/>
    <lineage>
        <taxon>Eukaryota</taxon>
        <taxon>Metazoa</taxon>
        <taxon>Ecdysozoa</taxon>
        <taxon>Arthropoda</taxon>
        <taxon>Hexapoda</taxon>
        <taxon>Insecta</taxon>
        <taxon>Pterygota</taxon>
        <taxon>Neoptera</taxon>
        <taxon>Endopterygota</taxon>
        <taxon>Hymenoptera</taxon>
        <taxon>Apocrita</taxon>
        <taxon>Ichneumonoidea</taxon>
        <taxon>Braconidae</taxon>
        <taxon>Microgastrinae</taxon>
        <taxon>Cotesia</taxon>
    </lineage>
</organism>
<dbReference type="InterPro" id="IPR027417">
    <property type="entry name" value="P-loop_NTPase"/>
</dbReference>
<evidence type="ECO:0000256" key="3">
    <source>
        <dbReference type="ARBA" id="ARBA00022741"/>
    </source>
</evidence>
<dbReference type="Gene3D" id="2.40.30.330">
    <property type="entry name" value="Pre-mRNA cleavage complex subunit Clp1, C-terminal domain"/>
    <property type="match status" value="1"/>
</dbReference>
<dbReference type="InterPro" id="IPR038238">
    <property type="entry name" value="Clp1_C_sf"/>
</dbReference>
<feature type="domain" description="Clp1 P-loop" evidence="9">
    <location>
        <begin position="116"/>
        <end position="302"/>
    </location>
</feature>
<evidence type="ECO:0000256" key="2">
    <source>
        <dbReference type="ARBA" id="ARBA00022664"/>
    </source>
</evidence>
<dbReference type="InterPro" id="IPR010655">
    <property type="entry name" value="Clp1_C"/>
</dbReference>
<evidence type="ECO:0000259" key="7">
    <source>
        <dbReference type="Pfam" id="PF06807"/>
    </source>
</evidence>
<comment type="similarity">
    <text evidence="6">Belongs to the Clp1 family. Clp1 subfamily.</text>
</comment>
<evidence type="ECO:0000313" key="10">
    <source>
        <dbReference type="EMBL" id="KAH0568363.1"/>
    </source>
</evidence>
<sequence>MNEHKTSQVFNLDPESELRFEVNEKDEKVTLELKNGLAEVFGAELIKGKKYEFGFGHKIGVFTWQGCTVEFTGKTVAFVEKKTPMALYLNCHAALERMREFAEKDNSTGPIVMIAGPQDVGKSTLTKILLNYAARMSRRPTFVDLDVGQGQITIPGIIGALPIDKPSDVVDGFNTQGSVGFHFGHKGPGFNMTLYNHLVSRIAEVCSDRMEANRKEKAGGIIINTCGWILKKGYRILTHIAQAFEVDAIIVLDNEKLYNALVKDIPDFVKVILLPKSSGVVNRGTPYRRITRNLRIDEYYYGTKRTLTPHSFDVKWSDVKIFSVGPLSNSQEVSKNKATKLIPVVPGPNLKKHILSISLADPNKDDIVQTNIAGFVCITNVDIAKQTMTILSPLPGPLPNNVLLLSSITYPDDK</sequence>
<dbReference type="Pfam" id="PF16575">
    <property type="entry name" value="CLP1_P"/>
    <property type="match status" value="1"/>
</dbReference>
<proteinExistence type="inferred from homology"/>
<dbReference type="InterPro" id="IPR045116">
    <property type="entry name" value="Clp1/Grc3"/>
</dbReference>
<reference evidence="10 11" key="1">
    <citation type="journal article" date="2021" name="J. Hered.">
        <title>A chromosome-level genome assembly of the parasitoid wasp, Cotesia glomerata (Hymenoptera: Braconidae).</title>
        <authorList>
            <person name="Pinto B.J."/>
            <person name="Weis J.J."/>
            <person name="Gamble T."/>
            <person name="Ode P.J."/>
            <person name="Paul R."/>
            <person name="Zaspel J.M."/>
        </authorList>
    </citation>
    <scope>NUCLEOTIDE SEQUENCE [LARGE SCALE GENOMIC DNA]</scope>
    <source>
        <strain evidence="10">CgM1</strain>
    </source>
</reference>
<name>A0AAV7J901_COTGL</name>
<evidence type="ECO:0000259" key="9">
    <source>
        <dbReference type="Pfam" id="PF16575"/>
    </source>
</evidence>
<feature type="binding site" evidence="6">
    <location>
        <position position="17"/>
    </location>
    <ligand>
        <name>ATP</name>
        <dbReference type="ChEBI" id="CHEBI:30616"/>
    </ligand>
</feature>
<comment type="caution">
    <text evidence="10">The sequence shown here is derived from an EMBL/GenBank/DDBJ whole genome shotgun (WGS) entry which is preliminary data.</text>
</comment>
<dbReference type="Gene3D" id="3.40.50.300">
    <property type="entry name" value="P-loop containing nucleotide triphosphate hydrolases"/>
    <property type="match status" value="1"/>
</dbReference>
<evidence type="ECO:0000256" key="5">
    <source>
        <dbReference type="ARBA" id="ARBA00023242"/>
    </source>
</evidence>
<feature type="domain" description="Clp1 C-terminal" evidence="7">
    <location>
        <begin position="307"/>
        <end position="412"/>
    </location>
</feature>
<dbReference type="PANTHER" id="PTHR12755:SF6">
    <property type="entry name" value="POLYRIBONUCLEOTIDE 5'-HYDROXYL-KINASE CLP1"/>
    <property type="match status" value="1"/>
</dbReference>
<protein>
    <recommendedName>
        <fullName evidence="6">Protein CLP1 homolog</fullName>
    </recommendedName>
</protein>
<feature type="binding site" evidence="6">
    <location>
        <begin position="119"/>
        <end position="124"/>
    </location>
    <ligand>
        <name>ATP</name>
        <dbReference type="ChEBI" id="CHEBI:30616"/>
    </ligand>
</feature>
<dbReference type="HAMAP" id="MF_03035">
    <property type="entry name" value="Clp1"/>
    <property type="match status" value="1"/>
</dbReference>
<keyword evidence="11" id="KW-1185">Reference proteome</keyword>
<comment type="subcellular location">
    <subcellularLocation>
        <location evidence="1 6">Nucleus</location>
    </subcellularLocation>
</comment>
<dbReference type="InterPro" id="IPR038239">
    <property type="entry name" value="Clp1_N_sf"/>
</dbReference>
<evidence type="ECO:0000256" key="1">
    <source>
        <dbReference type="ARBA" id="ARBA00004123"/>
    </source>
</evidence>
<dbReference type="EMBL" id="JAHXZJ010000001">
    <property type="protein sequence ID" value="KAH0568363.1"/>
    <property type="molecule type" value="Genomic_DNA"/>
</dbReference>
<dbReference type="Proteomes" id="UP000826195">
    <property type="component" value="Unassembled WGS sequence"/>
</dbReference>
<dbReference type="GO" id="GO:0005524">
    <property type="term" value="F:ATP binding"/>
    <property type="evidence" value="ECO:0007669"/>
    <property type="project" value="UniProtKB-UniRule"/>
</dbReference>
<dbReference type="SUPFAM" id="SSF52540">
    <property type="entry name" value="P-loop containing nucleoside triphosphate hydrolases"/>
    <property type="match status" value="1"/>
</dbReference>
<dbReference type="InterPro" id="IPR032319">
    <property type="entry name" value="CLP1_P"/>
</dbReference>
<accession>A0AAV7J901</accession>
<keyword evidence="3 6" id="KW-0547">Nucleotide-binding</keyword>
<dbReference type="CDD" id="cd01983">
    <property type="entry name" value="SIMIBI"/>
    <property type="match status" value="1"/>
</dbReference>
<dbReference type="FunFam" id="2.60.120.1030:FF:000001">
    <property type="entry name" value="Protein CLP1 homolog 5"/>
    <property type="match status" value="1"/>
</dbReference>
<dbReference type="PANTHER" id="PTHR12755">
    <property type="entry name" value="CLEAVAGE/POLYADENYLATION FACTOR IA SUBUNIT CLP1P"/>
    <property type="match status" value="1"/>
</dbReference>
<gene>
    <name evidence="10" type="ORF">KQX54_020533</name>
</gene>
<dbReference type="GO" id="GO:0006388">
    <property type="term" value="P:tRNA splicing, via endonucleolytic cleavage and ligation"/>
    <property type="evidence" value="ECO:0007669"/>
    <property type="project" value="TreeGrafter"/>
</dbReference>
<comment type="function">
    <text evidence="6">Required for endonucleolytic cleavage during polyadenylation-dependent pre-mRNA 3'-end formation.</text>
</comment>
<evidence type="ECO:0000256" key="6">
    <source>
        <dbReference type="HAMAP-Rule" id="MF_03035"/>
    </source>
</evidence>
<keyword evidence="2 6" id="KW-0507">mRNA processing</keyword>
<dbReference type="Pfam" id="PF16573">
    <property type="entry name" value="CLP1_N"/>
    <property type="match status" value="1"/>
</dbReference>
<dbReference type="InterPro" id="IPR032324">
    <property type="entry name" value="Clp1_N"/>
</dbReference>
<dbReference type="Pfam" id="PF06807">
    <property type="entry name" value="Clp1"/>
    <property type="match status" value="1"/>
</dbReference>
<keyword evidence="4 6" id="KW-0067">ATP-binding</keyword>
<dbReference type="GO" id="GO:0051731">
    <property type="term" value="F:polynucleotide 5'-hydroxyl-kinase activity"/>
    <property type="evidence" value="ECO:0007669"/>
    <property type="project" value="InterPro"/>
</dbReference>
<dbReference type="InterPro" id="IPR028606">
    <property type="entry name" value="Clp1"/>
</dbReference>
<feature type="domain" description="Clp1 N-terminal" evidence="8">
    <location>
        <begin position="12"/>
        <end position="100"/>
    </location>
</feature>
<dbReference type="GO" id="GO:0031124">
    <property type="term" value="P:mRNA 3'-end processing"/>
    <property type="evidence" value="ECO:0007669"/>
    <property type="project" value="UniProtKB-UniRule"/>
</dbReference>
<evidence type="ECO:0000256" key="4">
    <source>
        <dbReference type="ARBA" id="ARBA00022840"/>
    </source>
</evidence>
<dbReference type="Gene3D" id="2.60.120.1030">
    <property type="entry name" value="Clp1, DNA binding domain"/>
    <property type="match status" value="1"/>
</dbReference>
<dbReference type="AlphaFoldDB" id="A0AAV7J901"/>
<evidence type="ECO:0000259" key="8">
    <source>
        <dbReference type="Pfam" id="PF16573"/>
    </source>
</evidence>
<feature type="binding site" evidence="6">
    <location>
        <position position="58"/>
    </location>
    <ligand>
        <name>ATP</name>
        <dbReference type="ChEBI" id="CHEBI:30616"/>
    </ligand>
</feature>